<reference evidence="2" key="1">
    <citation type="submission" date="2019-05" db="EMBL/GenBank/DDBJ databases">
        <title>Annotation for the trematode Paragonimus heterotremus.</title>
        <authorList>
            <person name="Choi Y.-J."/>
        </authorList>
    </citation>
    <scope>NUCLEOTIDE SEQUENCE</scope>
    <source>
        <strain evidence="2">LC</strain>
    </source>
</reference>
<dbReference type="Proteomes" id="UP000748531">
    <property type="component" value="Unassembled WGS sequence"/>
</dbReference>
<evidence type="ECO:0000313" key="1">
    <source>
        <dbReference type="EMBL" id="KAF5394601.1"/>
    </source>
</evidence>
<gene>
    <name evidence="1" type="ORF">PHET_10971</name>
    <name evidence="2" type="ORF">PHET_10974</name>
</gene>
<evidence type="ECO:0000313" key="2">
    <source>
        <dbReference type="EMBL" id="KAF5394604.1"/>
    </source>
</evidence>
<accession>A0A8J4T094</accession>
<name>A0A8J4T094_9TREM</name>
<organism evidence="2 3">
    <name type="scientific">Paragonimus heterotremus</name>
    <dbReference type="NCBI Taxonomy" id="100268"/>
    <lineage>
        <taxon>Eukaryota</taxon>
        <taxon>Metazoa</taxon>
        <taxon>Spiralia</taxon>
        <taxon>Lophotrochozoa</taxon>
        <taxon>Platyhelminthes</taxon>
        <taxon>Trematoda</taxon>
        <taxon>Digenea</taxon>
        <taxon>Plagiorchiida</taxon>
        <taxon>Troglotremata</taxon>
        <taxon>Troglotrematidae</taxon>
        <taxon>Paragonimus</taxon>
    </lineage>
</organism>
<dbReference type="EMBL" id="LUCH01018075">
    <property type="protein sequence ID" value="KAF5394601.1"/>
    <property type="molecule type" value="Genomic_DNA"/>
</dbReference>
<sequence>MSFRRKGRRYTSAPNLIDGCLACFRMRVVYHNQIFFTYPIHHTSGYYFLTSAPQEVMYSLICMTAILQLLPKSHAEMAGFVLSTTKSSHQSIEHLPWSLEQLNMLYQQYNFHGRKLRQIHLVFLNRIHEPVDMSCWSQRLFESTENENEQHPRYHKNWFIKEINLTKTEKPYSEYMTERSSAALRVDPLTAIRDKVSFVAISGFILYTVFKHKLVKVDK</sequence>
<protein>
    <submittedName>
        <fullName evidence="2">Uncharacterized protein</fullName>
    </submittedName>
</protein>
<comment type="caution">
    <text evidence="2">The sequence shown here is derived from an EMBL/GenBank/DDBJ whole genome shotgun (WGS) entry which is preliminary data.</text>
</comment>
<proteinExistence type="predicted"/>
<dbReference type="OrthoDB" id="6267656at2759"/>
<keyword evidence="3" id="KW-1185">Reference proteome</keyword>
<dbReference type="EMBL" id="LUCH01018074">
    <property type="protein sequence ID" value="KAF5394604.1"/>
    <property type="molecule type" value="Genomic_DNA"/>
</dbReference>
<dbReference type="AlphaFoldDB" id="A0A8J4T094"/>
<evidence type="ECO:0000313" key="3">
    <source>
        <dbReference type="Proteomes" id="UP000748531"/>
    </source>
</evidence>